<evidence type="ECO:0000256" key="1">
    <source>
        <dbReference type="SAM" id="Phobius"/>
    </source>
</evidence>
<gene>
    <name evidence="3" type="ORF">PCOR1329_LOCUS15178</name>
</gene>
<keyword evidence="1" id="KW-0812">Transmembrane</keyword>
<organism evidence="3 4">
    <name type="scientific">Prorocentrum cordatum</name>
    <dbReference type="NCBI Taxonomy" id="2364126"/>
    <lineage>
        <taxon>Eukaryota</taxon>
        <taxon>Sar</taxon>
        <taxon>Alveolata</taxon>
        <taxon>Dinophyceae</taxon>
        <taxon>Prorocentrales</taxon>
        <taxon>Prorocentraceae</taxon>
        <taxon>Prorocentrum</taxon>
    </lineage>
</organism>
<evidence type="ECO:0000313" key="3">
    <source>
        <dbReference type="EMBL" id="CAK0810125.1"/>
    </source>
</evidence>
<keyword evidence="1" id="KW-0472">Membrane</keyword>
<feature type="signal peptide" evidence="2">
    <location>
        <begin position="1"/>
        <end position="18"/>
    </location>
</feature>
<name>A0ABN9QUZ3_9DINO</name>
<protein>
    <submittedName>
        <fullName evidence="3">Uncharacterized protein</fullName>
    </submittedName>
</protein>
<keyword evidence="4" id="KW-1185">Reference proteome</keyword>
<proteinExistence type="predicted"/>
<keyword evidence="1" id="KW-1133">Transmembrane helix</keyword>
<reference evidence="3" key="1">
    <citation type="submission" date="2023-10" db="EMBL/GenBank/DDBJ databases">
        <authorList>
            <person name="Chen Y."/>
            <person name="Shah S."/>
            <person name="Dougan E. K."/>
            <person name="Thang M."/>
            <person name="Chan C."/>
        </authorList>
    </citation>
    <scope>NUCLEOTIDE SEQUENCE [LARGE SCALE GENOMIC DNA]</scope>
</reference>
<accession>A0ABN9QUZ3</accession>
<evidence type="ECO:0000313" key="4">
    <source>
        <dbReference type="Proteomes" id="UP001189429"/>
    </source>
</evidence>
<comment type="caution">
    <text evidence="3">The sequence shown here is derived from an EMBL/GenBank/DDBJ whole genome shotgun (WGS) entry which is preliminary data.</text>
</comment>
<dbReference type="Proteomes" id="UP001189429">
    <property type="component" value="Unassembled WGS sequence"/>
</dbReference>
<sequence length="177" mass="20227">MLQVYALLSGLLLSMVGACIFEDFDKFNKATEIYGALFGSLELLFLLVVIIVCLYLYLMRFVTQEKRQDLLAEKQAHSWWVSGGRWIFVGLPILVLYSSWLFRMAVTMYFECKFDTLGDGPFDYGCMKHWLTLPIVAFLAFTTIHKSFHTAGWVEDQNGHMAIPESMSEDSCSEDSS</sequence>
<keyword evidence="2" id="KW-0732">Signal</keyword>
<feature type="chain" id="PRO_5045036968" evidence="2">
    <location>
        <begin position="19"/>
        <end position="177"/>
    </location>
</feature>
<dbReference type="EMBL" id="CAUYUJ010004567">
    <property type="protein sequence ID" value="CAK0810125.1"/>
    <property type="molecule type" value="Genomic_DNA"/>
</dbReference>
<feature type="transmembrane region" description="Helical" evidence="1">
    <location>
        <begin position="79"/>
        <end position="102"/>
    </location>
</feature>
<feature type="transmembrane region" description="Helical" evidence="1">
    <location>
        <begin position="34"/>
        <end position="58"/>
    </location>
</feature>
<evidence type="ECO:0000256" key="2">
    <source>
        <dbReference type="SAM" id="SignalP"/>
    </source>
</evidence>